<dbReference type="PANTHER" id="PTHR45913:SF9">
    <property type="entry name" value="GENERAL TRANSCRIPTION FACTOR II-I REPEAT DOMAIN-CONTAINING PROTEIN 2-LIKE-RELATED"/>
    <property type="match status" value="1"/>
</dbReference>
<dbReference type="Proteomes" id="UP001221898">
    <property type="component" value="Unassembled WGS sequence"/>
</dbReference>
<comment type="caution">
    <text evidence="1">The sequence shown here is derived from an EMBL/GenBank/DDBJ whole genome shotgun (WGS) entry which is preliminary data.</text>
</comment>
<dbReference type="PANTHER" id="PTHR45913">
    <property type="entry name" value="EPM2A-INTERACTING PROTEIN 1"/>
    <property type="match status" value="1"/>
</dbReference>
<dbReference type="AlphaFoldDB" id="A0AAD7S6T2"/>
<accession>A0AAD7S6T2</accession>
<sequence length="298" mass="34471">MHCIIHQEALCAKAVQLSDVMNTVVKTVNTIRARGLNHRQFHAFLSDVEAEYGDLLYHSQVRWLSRGAVLHRFYSLRSEIDEFLKEKNQPLHELSDPLWLADLAFLVDLTDHLNTLNKSLQGKEQLVTQLYAHMKAFYVKLCLFETQLRNFNLAHFPMLSENKSAFPTTNLSAKKEKYVSVITSLKTEFSRRFQDFSNIEKEIRLFSTPFLMDALEVEESLQLELIEMQCDDSLKNLHQLLSLRLLPELGKGQVSSDETPSKTHDESVRLNVHLRANIFSVNSEQKQTENKNERQPSP</sequence>
<organism evidence="1 2">
    <name type="scientific">Aldrovandia affinis</name>
    <dbReference type="NCBI Taxonomy" id="143900"/>
    <lineage>
        <taxon>Eukaryota</taxon>
        <taxon>Metazoa</taxon>
        <taxon>Chordata</taxon>
        <taxon>Craniata</taxon>
        <taxon>Vertebrata</taxon>
        <taxon>Euteleostomi</taxon>
        <taxon>Actinopterygii</taxon>
        <taxon>Neopterygii</taxon>
        <taxon>Teleostei</taxon>
        <taxon>Notacanthiformes</taxon>
        <taxon>Halosauridae</taxon>
        <taxon>Aldrovandia</taxon>
    </lineage>
</organism>
<evidence type="ECO:0000313" key="2">
    <source>
        <dbReference type="Proteomes" id="UP001221898"/>
    </source>
</evidence>
<gene>
    <name evidence="1" type="ORF">AAFF_G00010640</name>
</gene>
<dbReference type="EMBL" id="JAINUG010000101">
    <property type="protein sequence ID" value="KAJ8397010.1"/>
    <property type="molecule type" value="Genomic_DNA"/>
</dbReference>
<proteinExistence type="predicted"/>
<evidence type="ECO:0000313" key="1">
    <source>
        <dbReference type="EMBL" id="KAJ8397010.1"/>
    </source>
</evidence>
<keyword evidence="2" id="KW-1185">Reference proteome</keyword>
<protein>
    <submittedName>
        <fullName evidence="1">Uncharacterized protein</fullName>
    </submittedName>
</protein>
<name>A0AAD7S6T2_9TELE</name>
<reference evidence="1" key="1">
    <citation type="journal article" date="2023" name="Science">
        <title>Genome structures resolve the early diversification of teleost fishes.</title>
        <authorList>
            <person name="Parey E."/>
            <person name="Louis A."/>
            <person name="Montfort J."/>
            <person name="Bouchez O."/>
            <person name="Roques C."/>
            <person name="Iampietro C."/>
            <person name="Lluch J."/>
            <person name="Castinel A."/>
            <person name="Donnadieu C."/>
            <person name="Desvignes T."/>
            <person name="Floi Bucao C."/>
            <person name="Jouanno E."/>
            <person name="Wen M."/>
            <person name="Mejri S."/>
            <person name="Dirks R."/>
            <person name="Jansen H."/>
            <person name="Henkel C."/>
            <person name="Chen W.J."/>
            <person name="Zahm M."/>
            <person name="Cabau C."/>
            <person name="Klopp C."/>
            <person name="Thompson A.W."/>
            <person name="Robinson-Rechavi M."/>
            <person name="Braasch I."/>
            <person name="Lecointre G."/>
            <person name="Bobe J."/>
            <person name="Postlethwait J.H."/>
            <person name="Berthelot C."/>
            <person name="Roest Crollius H."/>
            <person name="Guiguen Y."/>
        </authorList>
    </citation>
    <scope>NUCLEOTIDE SEQUENCE</scope>
    <source>
        <strain evidence="1">NC1722</strain>
    </source>
</reference>